<comment type="caution">
    <text evidence="6">The sequence shown here is derived from an EMBL/GenBank/DDBJ whole genome shotgun (WGS) entry which is preliminary data.</text>
</comment>
<dbReference type="EMBL" id="CAJOBE010005278">
    <property type="protein sequence ID" value="CAF3966899.1"/>
    <property type="molecule type" value="Genomic_DNA"/>
</dbReference>
<dbReference type="EMBL" id="CAJOAX010005090">
    <property type="protein sequence ID" value="CAF3934469.1"/>
    <property type="molecule type" value="Genomic_DNA"/>
</dbReference>
<evidence type="ECO:0000313" key="7">
    <source>
        <dbReference type="EMBL" id="CAF3948774.1"/>
    </source>
</evidence>
<dbReference type="Proteomes" id="UP000663836">
    <property type="component" value="Unassembled WGS sequence"/>
</dbReference>
<dbReference type="Proteomes" id="UP000663864">
    <property type="component" value="Unassembled WGS sequence"/>
</dbReference>
<organism evidence="6 9">
    <name type="scientific">Rotaria sordida</name>
    <dbReference type="NCBI Taxonomy" id="392033"/>
    <lineage>
        <taxon>Eukaryota</taxon>
        <taxon>Metazoa</taxon>
        <taxon>Spiralia</taxon>
        <taxon>Gnathifera</taxon>
        <taxon>Rotifera</taxon>
        <taxon>Eurotatoria</taxon>
        <taxon>Bdelloidea</taxon>
        <taxon>Philodinida</taxon>
        <taxon>Philodinidae</taxon>
        <taxon>Rotaria</taxon>
    </lineage>
</organism>
<dbReference type="EMBL" id="CAJNOL010001732">
    <property type="protein sequence ID" value="CAF1411369.1"/>
    <property type="molecule type" value="Genomic_DNA"/>
</dbReference>
<dbReference type="EMBL" id="CAJNOT010000613">
    <property type="protein sequence ID" value="CAF1035212.1"/>
    <property type="molecule type" value="Genomic_DNA"/>
</dbReference>
<dbReference type="OrthoDB" id="10032092at2759"/>
<dbReference type="Proteomes" id="UP000663889">
    <property type="component" value="Unassembled WGS sequence"/>
</dbReference>
<dbReference type="EMBL" id="CAJNOH010001000">
    <property type="protein sequence ID" value="CAF1161592.1"/>
    <property type="molecule type" value="Genomic_DNA"/>
</dbReference>
<evidence type="ECO:0000313" key="2">
    <source>
        <dbReference type="EMBL" id="CAF1035212.1"/>
    </source>
</evidence>
<dbReference type="Proteomes" id="UP000663870">
    <property type="component" value="Unassembled WGS sequence"/>
</dbReference>
<evidence type="ECO:0000313" key="8">
    <source>
        <dbReference type="EMBL" id="CAF3966899.1"/>
    </source>
</evidence>
<evidence type="ECO:0000313" key="10">
    <source>
        <dbReference type="Proteomes" id="UP000663870"/>
    </source>
</evidence>
<evidence type="ECO:0000313" key="1">
    <source>
        <dbReference type="EMBL" id="CAF0994507.1"/>
    </source>
</evidence>
<sequence length="77" mass="8906">MKKRQQQKHQNSNKLINSNQSSEIITKKFSIFVTDFLTDPCGLPAELKDCILVDETNEDIYLSNKTQVLKKQSLQIH</sequence>
<evidence type="ECO:0000313" key="6">
    <source>
        <dbReference type="EMBL" id="CAF3934469.1"/>
    </source>
</evidence>
<evidence type="ECO:0000313" key="9">
    <source>
        <dbReference type="Proteomes" id="UP000663823"/>
    </source>
</evidence>
<evidence type="ECO:0000313" key="5">
    <source>
        <dbReference type="EMBL" id="CAF1411369.1"/>
    </source>
</evidence>
<reference evidence="6" key="1">
    <citation type="submission" date="2021-02" db="EMBL/GenBank/DDBJ databases">
        <authorList>
            <person name="Nowell W R."/>
        </authorList>
    </citation>
    <scope>NUCLEOTIDE SEQUENCE</scope>
</reference>
<evidence type="ECO:0000313" key="4">
    <source>
        <dbReference type="EMBL" id="CAF1161592.1"/>
    </source>
</evidence>
<dbReference type="EMBL" id="CAJOBD010003445">
    <property type="protein sequence ID" value="CAF3948774.1"/>
    <property type="molecule type" value="Genomic_DNA"/>
</dbReference>
<dbReference type="EMBL" id="CAJNOU010000830">
    <property type="protein sequence ID" value="CAF1097660.1"/>
    <property type="molecule type" value="Genomic_DNA"/>
</dbReference>
<dbReference type="Proteomes" id="UP000663854">
    <property type="component" value="Unassembled WGS sequence"/>
</dbReference>
<dbReference type="Proteomes" id="UP000663882">
    <property type="component" value="Unassembled WGS sequence"/>
</dbReference>
<proteinExistence type="predicted"/>
<dbReference type="Proteomes" id="UP000663874">
    <property type="component" value="Unassembled WGS sequence"/>
</dbReference>
<accession>A0A819JJH8</accession>
<keyword evidence="10" id="KW-1185">Reference proteome</keyword>
<protein>
    <submittedName>
        <fullName evidence="6">Uncharacterized protein</fullName>
    </submittedName>
</protein>
<dbReference type="AlphaFoldDB" id="A0A819JJH8"/>
<gene>
    <name evidence="8" type="ORF">FNK824_LOCUS24107</name>
    <name evidence="7" type="ORF">JBS370_LOCUS23411</name>
    <name evidence="5" type="ORF">JXQ802_LOCUS35296</name>
    <name evidence="6" type="ORF">OTI717_LOCUS25525</name>
    <name evidence="4" type="ORF">PYM288_LOCUS22775</name>
    <name evidence="1" type="ORF">RFH988_LOCUS13839</name>
    <name evidence="3" type="ORF">SEV965_LOCUS15701</name>
    <name evidence="2" type="ORF">ZHD862_LOCUS14256</name>
</gene>
<name>A0A819JJH8_9BILA</name>
<evidence type="ECO:0000313" key="3">
    <source>
        <dbReference type="EMBL" id="CAF1097660.1"/>
    </source>
</evidence>
<dbReference type="Proteomes" id="UP000663823">
    <property type="component" value="Unassembled WGS sequence"/>
</dbReference>
<dbReference type="EMBL" id="CAJNOO010000622">
    <property type="protein sequence ID" value="CAF0994507.1"/>
    <property type="molecule type" value="Genomic_DNA"/>
</dbReference>